<evidence type="ECO:0000256" key="1">
    <source>
        <dbReference type="SAM" id="SignalP"/>
    </source>
</evidence>
<keyword evidence="3" id="KW-1185">Reference proteome</keyword>
<name>A0A9P9IE50_9HYPO</name>
<protein>
    <submittedName>
        <fullName evidence="2">Uncharacterized protein</fullName>
    </submittedName>
</protein>
<dbReference type="EMBL" id="JAGMUU010000036">
    <property type="protein sequence ID" value="KAH7116479.1"/>
    <property type="molecule type" value="Genomic_DNA"/>
</dbReference>
<keyword evidence="1" id="KW-0732">Signal</keyword>
<dbReference type="AlphaFoldDB" id="A0A9P9IE50"/>
<sequence>MVVSSSWLARCLRMLQACWKLLAIVKFIDRDAGLCGVWGTQVLPSADKIVEPLISAFEKHVYAMVQEGKSNEDVEVVRRSDGGCQSSVLEETT</sequence>
<reference evidence="2" key="1">
    <citation type="journal article" date="2021" name="Nat. Commun.">
        <title>Genetic determinants of endophytism in the Arabidopsis root mycobiome.</title>
        <authorList>
            <person name="Mesny F."/>
            <person name="Miyauchi S."/>
            <person name="Thiergart T."/>
            <person name="Pickel B."/>
            <person name="Atanasova L."/>
            <person name="Karlsson M."/>
            <person name="Huettel B."/>
            <person name="Barry K.W."/>
            <person name="Haridas S."/>
            <person name="Chen C."/>
            <person name="Bauer D."/>
            <person name="Andreopoulos W."/>
            <person name="Pangilinan J."/>
            <person name="LaButti K."/>
            <person name="Riley R."/>
            <person name="Lipzen A."/>
            <person name="Clum A."/>
            <person name="Drula E."/>
            <person name="Henrissat B."/>
            <person name="Kohler A."/>
            <person name="Grigoriev I.V."/>
            <person name="Martin F.M."/>
            <person name="Hacquard S."/>
        </authorList>
    </citation>
    <scope>NUCLEOTIDE SEQUENCE</scope>
    <source>
        <strain evidence="2">MPI-CAGE-AT-0021</strain>
    </source>
</reference>
<dbReference type="Proteomes" id="UP000717696">
    <property type="component" value="Unassembled WGS sequence"/>
</dbReference>
<gene>
    <name evidence="2" type="ORF">B0J13DRAFT_205359</name>
</gene>
<organism evidence="2 3">
    <name type="scientific">Dactylonectria estremocensis</name>
    <dbReference type="NCBI Taxonomy" id="1079267"/>
    <lineage>
        <taxon>Eukaryota</taxon>
        <taxon>Fungi</taxon>
        <taxon>Dikarya</taxon>
        <taxon>Ascomycota</taxon>
        <taxon>Pezizomycotina</taxon>
        <taxon>Sordariomycetes</taxon>
        <taxon>Hypocreomycetidae</taxon>
        <taxon>Hypocreales</taxon>
        <taxon>Nectriaceae</taxon>
        <taxon>Dactylonectria</taxon>
    </lineage>
</organism>
<comment type="caution">
    <text evidence="2">The sequence shown here is derived from an EMBL/GenBank/DDBJ whole genome shotgun (WGS) entry which is preliminary data.</text>
</comment>
<proteinExistence type="predicted"/>
<accession>A0A9P9IE50</accession>
<evidence type="ECO:0000313" key="2">
    <source>
        <dbReference type="EMBL" id="KAH7116479.1"/>
    </source>
</evidence>
<feature type="chain" id="PRO_5040180559" evidence="1">
    <location>
        <begin position="24"/>
        <end position="93"/>
    </location>
</feature>
<evidence type="ECO:0000313" key="3">
    <source>
        <dbReference type="Proteomes" id="UP000717696"/>
    </source>
</evidence>
<feature type="signal peptide" evidence="1">
    <location>
        <begin position="1"/>
        <end position="23"/>
    </location>
</feature>